<evidence type="ECO:0000256" key="10">
    <source>
        <dbReference type="ARBA" id="ARBA00022777"/>
    </source>
</evidence>
<keyword evidence="6" id="KW-0997">Cell inner membrane</keyword>
<dbReference type="Proteomes" id="UP000625079">
    <property type="component" value="Unassembled WGS sequence"/>
</dbReference>
<dbReference type="NCBIfam" id="TIGR01005">
    <property type="entry name" value="eps_transp_fam"/>
    <property type="match status" value="1"/>
</dbReference>
<proteinExistence type="inferred from homology"/>
<keyword evidence="9" id="KW-0547">Nucleotide-binding</keyword>
<dbReference type="NCBIfam" id="TIGR01007">
    <property type="entry name" value="eps_fam"/>
    <property type="match status" value="1"/>
</dbReference>
<keyword evidence="7" id="KW-0808">Transferase</keyword>
<dbReference type="SUPFAM" id="SSF52540">
    <property type="entry name" value="P-loop containing nucleoside triphosphate hydrolases"/>
    <property type="match status" value="1"/>
</dbReference>
<dbReference type="InterPro" id="IPR005700">
    <property type="entry name" value="EPS_ExoP-like"/>
</dbReference>
<evidence type="ECO:0000256" key="13">
    <source>
        <dbReference type="ARBA" id="ARBA00023136"/>
    </source>
</evidence>
<evidence type="ECO:0000256" key="2">
    <source>
        <dbReference type="ARBA" id="ARBA00007316"/>
    </source>
</evidence>
<evidence type="ECO:0000259" key="18">
    <source>
        <dbReference type="Pfam" id="PF13614"/>
    </source>
</evidence>
<reference evidence="20" key="1">
    <citation type="journal article" date="2014" name="Int. J. Syst. Evol. Microbiol.">
        <title>Complete genome sequence of Corynebacterium casei LMG S-19264T (=DSM 44701T), isolated from a smear-ripened cheese.</title>
        <authorList>
            <consortium name="US DOE Joint Genome Institute (JGI-PGF)"/>
            <person name="Walter F."/>
            <person name="Albersmeier A."/>
            <person name="Kalinowski J."/>
            <person name="Ruckert C."/>
        </authorList>
    </citation>
    <scope>NUCLEOTIDE SEQUENCE</scope>
    <source>
        <strain evidence="20">CGMCC 1.15034</strain>
    </source>
</reference>
<feature type="transmembrane region" description="Helical" evidence="16">
    <location>
        <begin position="40"/>
        <end position="60"/>
    </location>
</feature>
<protein>
    <recommendedName>
        <fullName evidence="4">non-specific protein-tyrosine kinase</fullName>
        <ecNumber evidence="4">2.7.10.2</ecNumber>
    </recommendedName>
</protein>
<dbReference type="InterPro" id="IPR050445">
    <property type="entry name" value="Bact_polysacc_biosynth/exp"/>
</dbReference>
<dbReference type="Pfam" id="PF13614">
    <property type="entry name" value="AAA_31"/>
    <property type="match status" value="1"/>
</dbReference>
<comment type="subcellular location">
    <subcellularLocation>
        <location evidence="1">Cell inner membrane</location>
        <topology evidence="1">Multi-pass membrane protein</topology>
    </subcellularLocation>
</comment>
<evidence type="ECO:0000256" key="6">
    <source>
        <dbReference type="ARBA" id="ARBA00022519"/>
    </source>
</evidence>
<evidence type="ECO:0000256" key="15">
    <source>
        <dbReference type="ARBA" id="ARBA00051245"/>
    </source>
</evidence>
<keyword evidence="8 16" id="KW-0812">Transmembrane</keyword>
<keyword evidence="10" id="KW-0418">Kinase</keyword>
<dbReference type="InterPro" id="IPR032807">
    <property type="entry name" value="GNVR"/>
</dbReference>
<feature type="domain" description="Tyrosine-protein kinase G-rich" evidence="19">
    <location>
        <begin position="395"/>
        <end position="470"/>
    </location>
</feature>
<evidence type="ECO:0000256" key="4">
    <source>
        <dbReference type="ARBA" id="ARBA00011903"/>
    </source>
</evidence>
<dbReference type="PANTHER" id="PTHR32309">
    <property type="entry name" value="TYROSINE-PROTEIN KINASE"/>
    <property type="match status" value="1"/>
</dbReference>
<comment type="similarity">
    <text evidence="3">Belongs to the etk/wzc family.</text>
</comment>
<feature type="domain" description="AAA" evidence="18">
    <location>
        <begin position="558"/>
        <end position="686"/>
    </location>
</feature>
<reference evidence="20" key="2">
    <citation type="submission" date="2022-12" db="EMBL/GenBank/DDBJ databases">
        <authorList>
            <person name="Sun Q."/>
            <person name="Zhou Y."/>
        </authorList>
    </citation>
    <scope>NUCLEOTIDE SEQUENCE</scope>
    <source>
        <strain evidence="20">CGMCC 1.15034</strain>
    </source>
</reference>
<dbReference type="InterPro" id="IPR005702">
    <property type="entry name" value="Wzc-like_C"/>
</dbReference>
<keyword evidence="11" id="KW-0067">ATP-binding</keyword>
<evidence type="ECO:0000256" key="8">
    <source>
        <dbReference type="ARBA" id="ARBA00022692"/>
    </source>
</evidence>
<evidence type="ECO:0000313" key="20">
    <source>
        <dbReference type="EMBL" id="GGI29520.1"/>
    </source>
</evidence>
<comment type="catalytic activity">
    <reaction evidence="15">
        <text>L-tyrosyl-[protein] + ATP = O-phospho-L-tyrosyl-[protein] + ADP + H(+)</text>
        <dbReference type="Rhea" id="RHEA:10596"/>
        <dbReference type="Rhea" id="RHEA-COMP:10136"/>
        <dbReference type="Rhea" id="RHEA-COMP:20101"/>
        <dbReference type="ChEBI" id="CHEBI:15378"/>
        <dbReference type="ChEBI" id="CHEBI:30616"/>
        <dbReference type="ChEBI" id="CHEBI:46858"/>
        <dbReference type="ChEBI" id="CHEBI:61978"/>
        <dbReference type="ChEBI" id="CHEBI:456216"/>
        <dbReference type="EC" id="2.7.10.2"/>
    </reaction>
</comment>
<evidence type="ECO:0000256" key="9">
    <source>
        <dbReference type="ARBA" id="ARBA00022741"/>
    </source>
</evidence>
<dbReference type="PANTHER" id="PTHR32309:SF13">
    <property type="entry name" value="FERRIC ENTEROBACTIN TRANSPORT PROTEIN FEPE"/>
    <property type="match status" value="1"/>
</dbReference>
<keyword evidence="13 16" id="KW-0472">Membrane</keyword>
<dbReference type="AlphaFoldDB" id="A0AA87WA69"/>
<feature type="domain" description="Polysaccharide chain length determinant N-terminal" evidence="17">
    <location>
        <begin position="27"/>
        <end position="115"/>
    </location>
</feature>
<evidence type="ECO:0000256" key="12">
    <source>
        <dbReference type="ARBA" id="ARBA00022989"/>
    </source>
</evidence>
<evidence type="ECO:0000256" key="1">
    <source>
        <dbReference type="ARBA" id="ARBA00004429"/>
    </source>
</evidence>
<dbReference type="Pfam" id="PF02706">
    <property type="entry name" value="Wzz"/>
    <property type="match status" value="1"/>
</dbReference>
<evidence type="ECO:0000259" key="19">
    <source>
        <dbReference type="Pfam" id="PF13807"/>
    </source>
</evidence>
<organism evidence="20 21">
    <name type="scientific">Bradyrhizobium guangdongense</name>
    <dbReference type="NCBI Taxonomy" id="1325090"/>
    <lineage>
        <taxon>Bacteria</taxon>
        <taxon>Pseudomonadati</taxon>
        <taxon>Pseudomonadota</taxon>
        <taxon>Alphaproteobacteria</taxon>
        <taxon>Hyphomicrobiales</taxon>
        <taxon>Nitrobacteraceae</taxon>
        <taxon>Bradyrhizobium</taxon>
    </lineage>
</organism>
<dbReference type="EC" id="2.7.10.2" evidence="4"/>
<dbReference type="GO" id="GO:0004715">
    <property type="term" value="F:non-membrane spanning protein tyrosine kinase activity"/>
    <property type="evidence" value="ECO:0007669"/>
    <property type="project" value="UniProtKB-EC"/>
</dbReference>
<evidence type="ECO:0000256" key="16">
    <source>
        <dbReference type="SAM" id="Phobius"/>
    </source>
</evidence>
<evidence type="ECO:0000256" key="3">
    <source>
        <dbReference type="ARBA" id="ARBA00008883"/>
    </source>
</evidence>
<dbReference type="GO" id="GO:0005524">
    <property type="term" value="F:ATP binding"/>
    <property type="evidence" value="ECO:0007669"/>
    <property type="project" value="UniProtKB-KW"/>
</dbReference>
<dbReference type="CDD" id="cd05387">
    <property type="entry name" value="BY-kinase"/>
    <property type="match status" value="1"/>
</dbReference>
<comment type="similarity">
    <text evidence="2">Belongs to the CpsD/CapB family.</text>
</comment>
<dbReference type="GO" id="GO:0005886">
    <property type="term" value="C:plasma membrane"/>
    <property type="evidence" value="ECO:0007669"/>
    <property type="project" value="UniProtKB-SubCell"/>
</dbReference>
<evidence type="ECO:0000256" key="14">
    <source>
        <dbReference type="ARBA" id="ARBA00023137"/>
    </source>
</evidence>
<evidence type="ECO:0000256" key="7">
    <source>
        <dbReference type="ARBA" id="ARBA00022679"/>
    </source>
</evidence>
<sequence length="753" mass="82695">MNIQMYQPREQFHVQERTALELAGATLSIERIIGILRRQWPVIAGVVGAAVAICLVYLLTATPMYTANTRILMDTRQTQVLDKDNGTANALIDPGFVDSQVEIITSDDLIRSVVRRMNLTEDPEFNGSDPGLLPAIIGKVISLFGSDGPASKERIERGTVAAVENNLKVERLLSTYVLSASFRSRDADKAARIANEIADAYIVGALDAKYQSTKRASEWLQQRSAELREQATASDRAVQTFKSQNNIVGTSRGLMNEQQLTDVNTQLIQARAATAEAKARLDRIDGITDKDLSQPTVTDALNNPVITRLRAQYLDLSAQYADWSAKYGKTHQASVNLANRMEELRKSIADEVKRIGDAYRSDYEIAKSRETSLEQNLKNLVSQAGNTGQAQVKLRDLESAADTYRNLYNSFLEKQQQAMQNQSFPISESRIISTAVKPDRKSSPKTVLSLIGALFGGLCFGLGAAFAREMLSDVLRSSSEVEDEIGVKCLGVLPSIGTKPMGSPRIRALRSPDGAQLEASAQLSRYVIDHPFSRYAETMRNIKVSIDLARLSREVKIIGIVSSLPKEGKTTVSANFAHLTAFTGKRVLLIDGDLHTRSLTKELDPTAKSGLLEALKDPQSVGHHIRRSAETGLDFLPSFAVSRMVNSADIMASKAMADLLALLRNEYDYIVIDLAPVMPVTDAKAISHLMDAFVYVIEWGRTTRTALQESMSSSEGIQKKVVGAVLNGANPKMLKRIEGYKGSHYNAYYVEGA</sequence>
<evidence type="ECO:0000313" key="21">
    <source>
        <dbReference type="Proteomes" id="UP000625079"/>
    </source>
</evidence>
<comment type="caution">
    <text evidence="20">The sequence shown here is derived from an EMBL/GenBank/DDBJ whole genome shotgun (WGS) entry which is preliminary data.</text>
</comment>
<dbReference type="InterPro" id="IPR027417">
    <property type="entry name" value="P-loop_NTPase"/>
</dbReference>
<keyword evidence="5" id="KW-1003">Cell membrane</keyword>
<dbReference type="EMBL" id="BMHC01000015">
    <property type="protein sequence ID" value="GGI29520.1"/>
    <property type="molecule type" value="Genomic_DNA"/>
</dbReference>
<evidence type="ECO:0000256" key="11">
    <source>
        <dbReference type="ARBA" id="ARBA00022840"/>
    </source>
</evidence>
<accession>A0AA87WA69</accession>
<dbReference type="InterPro" id="IPR025669">
    <property type="entry name" value="AAA_dom"/>
</dbReference>
<gene>
    <name evidence="20" type="ORF">GCM10010987_54830</name>
</gene>
<dbReference type="Gene3D" id="3.40.50.300">
    <property type="entry name" value="P-loop containing nucleotide triphosphate hydrolases"/>
    <property type="match status" value="1"/>
</dbReference>
<keyword evidence="14" id="KW-0829">Tyrosine-protein kinase</keyword>
<dbReference type="Pfam" id="PF13807">
    <property type="entry name" value="GNVR"/>
    <property type="match status" value="1"/>
</dbReference>
<keyword evidence="12 16" id="KW-1133">Transmembrane helix</keyword>
<name>A0AA87WA69_9BRAD</name>
<evidence type="ECO:0000259" key="17">
    <source>
        <dbReference type="Pfam" id="PF02706"/>
    </source>
</evidence>
<dbReference type="InterPro" id="IPR003856">
    <property type="entry name" value="LPS_length_determ_N"/>
</dbReference>
<evidence type="ECO:0000256" key="5">
    <source>
        <dbReference type="ARBA" id="ARBA00022475"/>
    </source>
</evidence>